<evidence type="ECO:0000256" key="1">
    <source>
        <dbReference type="ARBA" id="ARBA00022676"/>
    </source>
</evidence>
<evidence type="ECO:0000313" key="5">
    <source>
        <dbReference type="Proteomes" id="UP001204562"/>
    </source>
</evidence>
<dbReference type="InterPro" id="IPR008928">
    <property type="entry name" value="6-hairpin_glycosidase_sf"/>
</dbReference>
<gene>
    <name evidence="4" type="ORF">NE579_15930</name>
</gene>
<keyword evidence="2" id="KW-0808">Transferase</keyword>
<keyword evidence="1" id="KW-0328">Glycosyltransferase</keyword>
<comment type="caution">
    <text evidence="4">The sequence shown here is derived from an EMBL/GenBank/DDBJ whole genome shotgun (WGS) entry which is preliminary data.</text>
</comment>
<dbReference type="RefSeq" id="WP_256304938.1">
    <property type="nucleotide sequence ID" value="NZ_JANFYS010000119.1"/>
</dbReference>
<dbReference type="EMBL" id="JANFYS010000119">
    <property type="protein sequence ID" value="MCQ4771910.1"/>
    <property type="molecule type" value="Genomic_DNA"/>
</dbReference>
<organism evidence="4 5">
    <name type="scientific">Intestinimonas massiliensis</name>
    <name type="common">ex Afouda et al. 2020</name>
    <dbReference type="NCBI Taxonomy" id="1673721"/>
    <lineage>
        <taxon>Bacteria</taxon>
        <taxon>Bacillati</taxon>
        <taxon>Bacillota</taxon>
        <taxon>Clostridia</taxon>
        <taxon>Eubacteriales</taxon>
        <taxon>Intestinimonas</taxon>
    </lineage>
</organism>
<dbReference type="AlphaFoldDB" id="A0AAW5JU12"/>
<dbReference type="Gene3D" id="1.50.10.10">
    <property type="match status" value="1"/>
</dbReference>
<feature type="non-terminal residue" evidence="4">
    <location>
        <position position="144"/>
    </location>
</feature>
<feature type="non-terminal residue" evidence="4">
    <location>
        <position position="1"/>
    </location>
</feature>
<dbReference type="InterPro" id="IPR012341">
    <property type="entry name" value="6hp_glycosidase-like_sf"/>
</dbReference>
<name>A0AAW5JU12_9FIRM</name>
<dbReference type="InterPro" id="IPR033432">
    <property type="entry name" value="GH94_catalytic"/>
</dbReference>
<dbReference type="GO" id="GO:0016757">
    <property type="term" value="F:glycosyltransferase activity"/>
    <property type="evidence" value="ECO:0007669"/>
    <property type="project" value="UniProtKB-KW"/>
</dbReference>
<protein>
    <recommendedName>
        <fullName evidence="3">Glycosyl hydrolase 94 catalytic domain-containing protein</fullName>
    </recommendedName>
</protein>
<feature type="domain" description="Glycosyl hydrolase 94 catalytic" evidence="3">
    <location>
        <begin position="3"/>
        <end position="139"/>
    </location>
</feature>
<reference evidence="4" key="1">
    <citation type="submission" date="2022-06" db="EMBL/GenBank/DDBJ databases">
        <title>Isolation of gut microbiota from human fecal samples.</title>
        <authorList>
            <person name="Pamer E.G."/>
            <person name="Barat B."/>
            <person name="Waligurski E."/>
            <person name="Medina S."/>
            <person name="Paddock L."/>
            <person name="Mostad J."/>
        </authorList>
    </citation>
    <scope>NUCLEOTIDE SEQUENCE</scope>
    <source>
        <strain evidence="4">DFI.9.91</strain>
    </source>
</reference>
<accession>A0AAW5JU12</accession>
<dbReference type="PANTHER" id="PTHR37469:SF2">
    <property type="entry name" value="CELLOBIONIC ACID PHOSPHORYLASE"/>
    <property type="match status" value="1"/>
</dbReference>
<evidence type="ECO:0000259" key="3">
    <source>
        <dbReference type="Pfam" id="PF17167"/>
    </source>
</evidence>
<dbReference type="GO" id="GO:0005975">
    <property type="term" value="P:carbohydrate metabolic process"/>
    <property type="evidence" value="ECO:0007669"/>
    <property type="project" value="InterPro"/>
</dbReference>
<dbReference type="Proteomes" id="UP001204562">
    <property type="component" value="Unassembled WGS sequence"/>
</dbReference>
<dbReference type="Pfam" id="PF17167">
    <property type="entry name" value="Glyco_hydro_94"/>
    <property type="match status" value="1"/>
</dbReference>
<proteinExistence type="predicted"/>
<evidence type="ECO:0000313" key="4">
    <source>
        <dbReference type="EMBL" id="MCQ4771910.1"/>
    </source>
</evidence>
<dbReference type="PANTHER" id="PTHR37469">
    <property type="entry name" value="CELLOBIONIC ACID PHOSPHORYLASE-RELATED"/>
    <property type="match status" value="1"/>
</dbReference>
<evidence type="ECO:0000256" key="2">
    <source>
        <dbReference type="ARBA" id="ARBA00022679"/>
    </source>
</evidence>
<dbReference type="InterPro" id="IPR052047">
    <property type="entry name" value="GH94_Enzymes"/>
</dbReference>
<sequence>LSVAPELARAQILRACAHQYREGDVMHWWHPGQNGAPDQGVRTRISDDLLWLPYALCEYLDQTGDRSLLNEQVEFLVSNVLAEGERERYEEPARSEERAAVLEHALRAADRVLDQGFGVHGLALMGTGDWNDGMDLVGAGGSGE</sequence>
<dbReference type="SUPFAM" id="SSF48208">
    <property type="entry name" value="Six-hairpin glycosidases"/>
    <property type="match status" value="1"/>
</dbReference>